<evidence type="ECO:0008006" key="4">
    <source>
        <dbReference type="Google" id="ProtNLM"/>
    </source>
</evidence>
<reference evidence="2 3" key="1">
    <citation type="submission" date="2019-02" db="EMBL/GenBank/DDBJ databases">
        <title>Isolation and identification of novel species under the genus Muribaculum.</title>
        <authorList>
            <person name="Miyake S."/>
            <person name="Ding Y."/>
            <person name="Low A."/>
            <person name="Soh M."/>
            <person name="Seedorf H."/>
        </authorList>
    </citation>
    <scope>NUCLEOTIDE SEQUENCE [LARGE SCALE GENOMIC DNA]</scope>
    <source>
        <strain evidence="2 3">TLL-A3</strain>
    </source>
</reference>
<evidence type="ECO:0000256" key="1">
    <source>
        <dbReference type="SAM" id="Phobius"/>
    </source>
</evidence>
<dbReference type="RefSeq" id="WP_135469703.1">
    <property type="nucleotide sequence ID" value="NZ_SJSA01000001.1"/>
</dbReference>
<evidence type="ECO:0000313" key="3">
    <source>
        <dbReference type="Proteomes" id="UP000297635"/>
    </source>
</evidence>
<accession>A0A4Z0V6E9</accession>
<feature type="transmembrane region" description="Helical" evidence="1">
    <location>
        <begin position="224"/>
        <end position="249"/>
    </location>
</feature>
<protein>
    <recommendedName>
        <fullName evidence="4">O-antigen ligase domain-containing protein</fullName>
    </recommendedName>
</protein>
<evidence type="ECO:0000313" key="2">
    <source>
        <dbReference type="EMBL" id="TGG39293.1"/>
    </source>
</evidence>
<name>A0A4Z0V6E9_9BACT</name>
<keyword evidence="1" id="KW-0812">Transmembrane</keyword>
<keyword evidence="1" id="KW-0472">Membrane</keyword>
<feature type="transmembrane region" description="Helical" evidence="1">
    <location>
        <begin position="347"/>
        <end position="371"/>
    </location>
</feature>
<comment type="caution">
    <text evidence="2">The sequence shown here is derived from an EMBL/GenBank/DDBJ whole genome shotgun (WGS) entry which is preliminary data.</text>
</comment>
<proteinExistence type="predicted"/>
<feature type="transmembrane region" description="Helical" evidence="1">
    <location>
        <begin position="383"/>
        <end position="399"/>
    </location>
</feature>
<gene>
    <name evidence="2" type="ORF">EZ315_00650</name>
</gene>
<feature type="transmembrane region" description="Helical" evidence="1">
    <location>
        <begin position="113"/>
        <end position="135"/>
    </location>
</feature>
<sequence>MDNTFPRVMNSSIPLSHSIAHERMNTKYNIYEISYIILFLFLFPQSILSQVIDGFEYGDEVFGIIGLVTFINHYTRKRILEKYPKVMKMFYLAFSVAIIGWIGTFLHGIQKNFIVNLTDCFTILKFYFIFYLSLYLLNKSKINNIINPIFKITKLYIIFGSIFFIISQGVDIGMTPEVRFGIRTFKFINSNVGDYSSILIISLVIFHIVSYYKRKPLRILKGLTIILIIFTFRGKALGFMATYLMAVFLIDHFHKISKKALIIIAILGICGGYFQIRYYFLDNVTPRALFLANGIETANQYFPTGAGFSTYGSNMAKVHYSPLYRQYGFSKIWGMNEDEQQFLNDNFWPMIMGQYGWIGMLLYIAILVLMFKIVNKQLYNKQLKIAGFSIFFLLLYSSVGGPIFVHYIGCASIIIFSLILKVNGDIPHIINEKRCIKSV</sequence>
<feature type="transmembrane region" description="Helical" evidence="1">
    <location>
        <begin position="89"/>
        <end position="106"/>
    </location>
</feature>
<dbReference type="AlphaFoldDB" id="A0A4Z0V6E9"/>
<dbReference type="EMBL" id="SJSA01000001">
    <property type="protein sequence ID" value="TGG39293.1"/>
    <property type="molecule type" value="Genomic_DNA"/>
</dbReference>
<dbReference type="Proteomes" id="UP000297635">
    <property type="component" value="Unassembled WGS sequence"/>
</dbReference>
<organism evidence="2 3">
    <name type="scientific">Duncaniella freteri</name>
    <dbReference type="NCBI Taxonomy" id="2530391"/>
    <lineage>
        <taxon>Bacteria</taxon>
        <taxon>Pseudomonadati</taxon>
        <taxon>Bacteroidota</taxon>
        <taxon>Bacteroidia</taxon>
        <taxon>Bacteroidales</taxon>
        <taxon>Muribaculaceae</taxon>
        <taxon>Duncaniella</taxon>
    </lineage>
</organism>
<keyword evidence="3" id="KW-1185">Reference proteome</keyword>
<feature type="transmembrane region" description="Helical" evidence="1">
    <location>
        <begin position="33"/>
        <end position="52"/>
    </location>
</feature>
<feature type="transmembrane region" description="Helical" evidence="1">
    <location>
        <begin position="195"/>
        <end position="212"/>
    </location>
</feature>
<keyword evidence="1" id="KW-1133">Transmembrane helix</keyword>
<feature type="transmembrane region" description="Helical" evidence="1">
    <location>
        <begin position="261"/>
        <end position="280"/>
    </location>
</feature>
<dbReference type="GeneID" id="82148278"/>
<feature type="transmembrane region" description="Helical" evidence="1">
    <location>
        <begin position="155"/>
        <end position="174"/>
    </location>
</feature>